<accession>A0A2G9ZEP5</accession>
<dbReference type="Proteomes" id="UP000230447">
    <property type="component" value="Unassembled WGS sequence"/>
</dbReference>
<gene>
    <name evidence="1" type="ORF">COX24_02520</name>
</gene>
<sequence length="59" mass="6301">MGKAFGLSRGFGWQSKGRFKGNIQQAKASGPGGYCLCQKCGYKIKHTSGKPCSTTECPK</sequence>
<organism evidence="1 2">
    <name type="scientific">bacterium (Candidatus Gribaldobacteria) CG23_combo_of_CG06-09_8_20_14_all_37_87_8</name>
    <dbReference type="NCBI Taxonomy" id="2014278"/>
    <lineage>
        <taxon>Bacteria</taxon>
        <taxon>Candidatus Gribaldobacteria</taxon>
    </lineage>
</organism>
<dbReference type="EMBL" id="PCSB01000054">
    <property type="protein sequence ID" value="PIP31627.1"/>
    <property type="molecule type" value="Genomic_DNA"/>
</dbReference>
<proteinExistence type="predicted"/>
<reference evidence="1 2" key="1">
    <citation type="submission" date="2017-09" db="EMBL/GenBank/DDBJ databases">
        <title>Depth-based differentiation of microbial function through sediment-hosted aquifers and enrichment of novel symbionts in the deep terrestrial subsurface.</title>
        <authorList>
            <person name="Probst A.J."/>
            <person name="Ladd B."/>
            <person name="Jarett J.K."/>
            <person name="Geller-Mcgrath D.E."/>
            <person name="Sieber C.M."/>
            <person name="Emerson J.B."/>
            <person name="Anantharaman K."/>
            <person name="Thomas B.C."/>
            <person name="Malmstrom R."/>
            <person name="Stieglmeier M."/>
            <person name="Klingl A."/>
            <person name="Woyke T."/>
            <person name="Ryan C.M."/>
            <person name="Banfield J.F."/>
        </authorList>
    </citation>
    <scope>NUCLEOTIDE SEQUENCE [LARGE SCALE GENOMIC DNA]</scope>
    <source>
        <strain evidence="1">CG23_combo_of_CG06-09_8_20_14_all_37_87_8</strain>
    </source>
</reference>
<protein>
    <submittedName>
        <fullName evidence="1">Uncharacterized protein</fullName>
    </submittedName>
</protein>
<comment type="caution">
    <text evidence="1">The sequence shown here is derived from an EMBL/GenBank/DDBJ whole genome shotgun (WGS) entry which is preliminary data.</text>
</comment>
<evidence type="ECO:0000313" key="1">
    <source>
        <dbReference type="EMBL" id="PIP31627.1"/>
    </source>
</evidence>
<evidence type="ECO:0000313" key="2">
    <source>
        <dbReference type="Proteomes" id="UP000230447"/>
    </source>
</evidence>
<name>A0A2G9ZEP5_9BACT</name>
<dbReference type="AlphaFoldDB" id="A0A2G9ZEP5"/>